<evidence type="ECO:0000313" key="3">
    <source>
        <dbReference type="EMBL" id="MBC5840475.1"/>
    </source>
</evidence>
<dbReference type="SMART" id="SM00028">
    <property type="entry name" value="TPR"/>
    <property type="match status" value="5"/>
</dbReference>
<dbReference type="PROSITE" id="PS51257">
    <property type="entry name" value="PROKAR_LIPOPROTEIN"/>
    <property type="match status" value="1"/>
</dbReference>
<dbReference type="InterPro" id="IPR011990">
    <property type="entry name" value="TPR-like_helical_dom_sf"/>
</dbReference>
<keyword evidence="4" id="KW-1185">Reference proteome</keyword>
<dbReference type="PROSITE" id="PS50005">
    <property type="entry name" value="TPR"/>
    <property type="match status" value="1"/>
</dbReference>
<gene>
    <name evidence="3" type="ORF">H8R23_03575</name>
</gene>
<proteinExistence type="predicted"/>
<dbReference type="Proteomes" id="UP000629963">
    <property type="component" value="Unassembled WGS sequence"/>
</dbReference>
<feature type="compositionally biased region" description="Polar residues" evidence="2">
    <location>
        <begin position="452"/>
        <end position="471"/>
    </location>
</feature>
<dbReference type="InterPro" id="IPR019734">
    <property type="entry name" value="TPR_rpt"/>
</dbReference>
<sequence>MKTNRFKFSIPTLGLLLLVACSTKNNTFLSRNSHALSTKYNILYNGQIGLDKGIKAIESGNQDDFWHRLPVESMLINEEVVGTEKPKNADFELAETKATKAIQKHSMNIDGLEKNYQIDESYLLLGKARYYDQRFIPALDAFNYILYKYPNGSNIYEAKIWREKTNMRLGNDALVVTNISRLLKNRALSNQVYADAHALLSEAFLNLEEKDSAVAKLKVAADFTKNNHERARYKFILGQLYEELGKTDSARYSYDQVIKMNRKSDRKYVIQSQFRKAQLFDYQKDDTLAFVKKFKKLLADRENRPFLGLLNHQMGVFYDKQNKQKQALSYYDISLNKATSDEYLVASNYRNIGNIYFKNAKYPVAAQYYDSTLVKMNPKTREYIHIQKVRKDLDEVIIYEAIANRNDSILNVVAMSDSGRITYFENYIEKLKAADAIKKAAEEKLMEKQANVDRNNMASNSNGATAGQNGVSAPKNAPLGPPSMPGFNPVENLFYFYNPTTVAFGKVEFKKTWGNRNAAGNWRLSSAVSTNFGTTDSTAVVIASRVDKEINEEQIVIEAYTADFYLKQLPTSTTEIDSISKERNTAYYQLGLIYKEKFKEYELAANKLESLLKNNPEEKLIVPTLYNLYKIYQIIDPSKAVAIKERISSQYPNSRYALIINDTNIDEVALTNSPENLYNGIYQLFRDENFTAVLGKIDSLISQLSGEEIVAKFELLKANAIGKLQGLAAYKNALQYVADNYSNTEEGKKAIEILADQIPLLEKMEFSKEDGKSYKLMYQVVSKDDPAAKVIEEKFKKFLATENFQKLTITYENYSGNQTFILLQGFKSKQYASDVATIFQENKEFKIVQPAILISNENYTIIQIKKNLSEYLEFNK</sequence>
<feature type="repeat" description="TPR" evidence="1">
    <location>
        <begin position="231"/>
        <end position="264"/>
    </location>
</feature>
<reference evidence="3 4" key="1">
    <citation type="submission" date="2020-08" db="EMBL/GenBank/DDBJ databases">
        <title>Description of novel Flavobacterium F-380 isolate.</title>
        <authorList>
            <person name="Saticioglu I.B."/>
            <person name="Duman M."/>
            <person name="Altun S."/>
        </authorList>
    </citation>
    <scope>NUCLEOTIDE SEQUENCE [LARGE SCALE GENOMIC DNA]</scope>
    <source>
        <strain evidence="3 4">F-380</strain>
    </source>
</reference>
<feature type="region of interest" description="Disordered" evidence="2">
    <location>
        <begin position="452"/>
        <end position="480"/>
    </location>
</feature>
<accession>A0ABR7J4L8</accession>
<organism evidence="3 4">
    <name type="scientific">Flavobacterium kayseriense</name>
    <dbReference type="NCBI Taxonomy" id="2764714"/>
    <lineage>
        <taxon>Bacteria</taxon>
        <taxon>Pseudomonadati</taxon>
        <taxon>Bacteroidota</taxon>
        <taxon>Flavobacteriia</taxon>
        <taxon>Flavobacteriales</taxon>
        <taxon>Flavobacteriaceae</taxon>
        <taxon>Flavobacterium</taxon>
    </lineage>
</organism>
<dbReference type="SUPFAM" id="SSF48452">
    <property type="entry name" value="TPR-like"/>
    <property type="match status" value="2"/>
</dbReference>
<evidence type="ECO:0000256" key="2">
    <source>
        <dbReference type="SAM" id="MobiDB-lite"/>
    </source>
</evidence>
<evidence type="ECO:0000313" key="4">
    <source>
        <dbReference type="Proteomes" id="UP000629963"/>
    </source>
</evidence>
<protein>
    <submittedName>
        <fullName evidence="3">Gliding motility protein</fullName>
    </submittedName>
</protein>
<keyword evidence="1" id="KW-0802">TPR repeat</keyword>
<dbReference type="EMBL" id="JACRUJ010000001">
    <property type="protein sequence ID" value="MBC5840475.1"/>
    <property type="molecule type" value="Genomic_DNA"/>
</dbReference>
<evidence type="ECO:0000256" key="1">
    <source>
        <dbReference type="PROSITE-ProRule" id="PRU00339"/>
    </source>
</evidence>
<dbReference type="Gene3D" id="1.25.40.10">
    <property type="entry name" value="Tetratricopeptide repeat domain"/>
    <property type="match status" value="4"/>
</dbReference>
<dbReference type="RefSeq" id="WP_187009047.1">
    <property type="nucleotide sequence ID" value="NZ_JACRUI010000001.1"/>
</dbReference>
<name>A0ABR7J4L8_9FLAO</name>
<comment type="caution">
    <text evidence="3">The sequence shown here is derived from an EMBL/GenBank/DDBJ whole genome shotgun (WGS) entry which is preliminary data.</text>
</comment>